<proteinExistence type="predicted"/>
<dbReference type="NCBIfam" id="TIGR00447">
    <property type="entry name" value="pth"/>
    <property type="match status" value="1"/>
</dbReference>
<gene>
    <name evidence="4" type="ORF">A3B16_00935</name>
</gene>
<keyword evidence="1" id="KW-0820">tRNA-binding</keyword>
<dbReference type="EMBL" id="MHWF01000007">
    <property type="protein sequence ID" value="OHB06074.1"/>
    <property type="molecule type" value="Genomic_DNA"/>
</dbReference>
<evidence type="ECO:0000256" key="2">
    <source>
        <dbReference type="ARBA" id="ARBA00022801"/>
    </source>
</evidence>
<keyword evidence="2" id="KW-0378">Hydrolase</keyword>
<dbReference type="Gene3D" id="3.40.50.1470">
    <property type="entry name" value="Peptidyl-tRNA hydrolase"/>
    <property type="match status" value="1"/>
</dbReference>
<evidence type="ECO:0008006" key="6">
    <source>
        <dbReference type="Google" id="ProtNLM"/>
    </source>
</evidence>
<dbReference type="Proteomes" id="UP000177722">
    <property type="component" value="Unassembled WGS sequence"/>
</dbReference>
<dbReference type="PANTHER" id="PTHR17224:SF1">
    <property type="entry name" value="PEPTIDYL-TRNA HYDROLASE"/>
    <property type="match status" value="1"/>
</dbReference>
<dbReference type="InterPro" id="IPR036416">
    <property type="entry name" value="Pept_tRNA_hydro_sf"/>
</dbReference>
<reference evidence="4 5" key="1">
    <citation type="journal article" date="2016" name="Nat. Commun.">
        <title>Thousands of microbial genomes shed light on interconnected biogeochemical processes in an aquifer system.</title>
        <authorList>
            <person name="Anantharaman K."/>
            <person name="Brown C.T."/>
            <person name="Hug L.A."/>
            <person name="Sharon I."/>
            <person name="Castelle C.J."/>
            <person name="Probst A.J."/>
            <person name="Thomas B.C."/>
            <person name="Singh A."/>
            <person name="Wilkins M.J."/>
            <person name="Karaoz U."/>
            <person name="Brodie E.L."/>
            <person name="Williams K.H."/>
            <person name="Hubbard S.S."/>
            <person name="Banfield J.F."/>
        </authorList>
    </citation>
    <scope>NUCLEOTIDE SEQUENCE [LARGE SCALE GENOMIC DNA]</scope>
</reference>
<dbReference type="GO" id="GO:0000049">
    <property type="term" value="F:tRNA binding"/>
    <property type="evidence" value="ECO:0007669"/>
    <property type="project" value="UniProtKB-KW"/>
</dbReference>
<dbReference type="PANTHER" id="PTHR17224">
    <property type="entry name" value="PEPTIDYL-TRNA HYDROLASE"/>
    <property type="match status" value="1"/>
</dbReference>
<name>A0A1G2U9C2_9BACT</name>
<protein>
    <recommendedName>
        <fullName evidence="6">Aminoacyl-tRNA hydrolase</fullName>
    </recommendedName>
</protein>
<evidence type="ECO:0000256" key="3">
    <source>
        <dbReference type="ARBA" id="ARBA00022884"/>
    </source>
</evidence>
<accession>A0A1G2U9C2</accession>
<organism evidence="4 5">
    <name type="scientific">Candidatus Zambryskibacteria bacterium RIFCSPLOWO2_01_FULL_45_43</name>
    <dbReference type="NCBI Taxonomy" id="1802762"/>
    <lineage>
        <taxon>Bacteria</taxon>
        <taxon>Candidatus Zambryskiibacteriota</taxon>
    </lineage>
</organism>
<keyword evidence="3" id="KW-0694">RNA-binding</keyword>
<dbReference type="AlphaFoldDB" id="A0A1G2U9C2"/>
<evidence type="ECO:0000313" key="5">
    <source>
        <dbReference type="Proteomes" id="UP000177722"/>
    </source>
</evidence>
<dbReference type="GO" id="GO:0004045">
    <property type="term" value="F:peptidyl-tRNA hydrolase activity"/>
    <property type="evidence" value="ECO:0007669"/>
    <property type="project" value="InterPro"/>
</dbReference>
<dbReference type="Pfam" id="PF01195">
    <property type="entry name" value="Pept_tRNA_hydro"/>
    <property type="match status" value="1"/>
</dbReference>
<evidence type="ECO:0000313" key="4">
    <source>
        <dbReference type="EMBL" id="OHB06074.1"/>
    </source>
</evidence>
<comment type="caution">
    <text evidence="4">The sequence shown here is derived from an EMBL/GenBank/DDBJ whole genome shotgun (WGS) entry which is preliminary data.</text>
</comment>
<evidence type="ECO:0000256" key="1">
    <source>
        <dbReference type="ARBA" id="ARBA00022555"/>
    </source>
</evidence>
<dbReference type="InterPro" id="IPR001328">
    <property type="entry name" value="Pept_tRNA_hydro"/>
</dbReference>
<dbReference type="SUPFAM" id="SSF53178">
    <property type="entry name" value="Peptidyl-tRNA hydrolase-like"/>
    <property type="match status" value="1"/>
</dbReference>
<sequence>MLYVVYKFLFYYTMDMTFKLIIGLGNPGKKYQNTHHNAGYLFVDYLESQKSKVKSQMLKTNVYMNKSGSFIKKALKKFNVNPEELLIVHDDSDILLGEYKLSLERGAAGHHGIENIILTLKTKKFWRLRIGIRPNAPQGMPRLKAGQFVLKPVRTENKKILDRVFEKALLEIKKGSFEK</sequence>